<feature type="signal peptide" evidence="1">
    <location>
        <begin position="1"/>
        <end position="19"/>
    </location>
</feature>
<dbReference type="InterPro" id="IPR006311">
    <property type="entry name" value="TAT_signal"/>
</dbReference>
<evidence type="ECO:0000313" key="3">
    <source>
        <dbReference type="Proteomes" id="UP000248795"/>
    </source>
</evidence>
<gene>
    <name evidence="2" type="ORF">DK847_20080</name>
</gene>
<comment type="caution">
    <text evidence="2">The sequence shown here is derived from an EMBL/GenBank/DDBJ whole genome shotgun (WGS) entry which is preliminary data.</text>
</comment>
<dbReference type="AlphaFoldDB" id="A0A2W2BFU1"/>
<proteinExistence type="predicted"/>
<keyword evidence="3" id="KW-1185">Reference proteome</keyword>
<reference evidence="3" key="1">
    <citation type="submission" date="2018-06" db="EMBL/GenBank/DDBJ databases">
        <title>Aestuariibacter litoralis strain KCTC 52945T.</title>
        <authorList>
            <person name="Li X."/>
            <person name="Salam N."/>
            <person name="Li J.-L."/>
            <person name="Chen Y.-M."/>
            <person name="Yang Z.-W."/>
            <person name="Zhang L.-Y."/>
            <person name="Han M.-X."/>
            <person name="Xiao M."/>
            <person name="Li W.-J."/>
        </authorList>
    </citation>
    <scope>NUCLEOTIDE SEQUENCE [LARGE SCALE GENOMIC DNA]</scope>
    <source>
        <strain evidence="3">KCTC 52945</strain>
    </source>
</reference>
<organism evidence="2 3">
    <name type="scientific">Aestuariivirga litoralis</name>
    <dbReference type="NCBI Taxonomy" id="2650924"/>
    <lineage>
        <taxon>Bacteria</taxon>
        <taxon>Pseudomonadati</taxon>
        <taxon>Pseudomonadota</taxon>
        <taxon>Alphaproteobacteria</taxon>
        <taxon>Hyphomicrobiales</taxon>
        <taxon>Aestuariivirgaceae</taxon>
        <taxon>Aestuariivirga</taxon>
    </lineage>
</organism>
<dbReference type="PROSITE" id="PS51318">
    <property type="entry name" value="TAT"/>
    <property type="match status" value="1"/>
</dbReference>
<dbReference type="RefSeq" id="WP_111200333.1">
    <property type="nucleotide sequence ID" value="NZ_QKVK01000017.1"/>
</dbReference>
<feature type="chain" id="PRO_5016169427" description="PepSY domain-containing protein" evidence="1">
    <location>
        <begin position="20"/>
        <end position="122"/>
    </location>
</feature>
<evidence type="ECO:0008006" key="4">
    <source>
        <dbReference type="Google" id="ProtNLM"/>
    </source>
</evidence>
<evidence type="ECO:0000256" key="1">
    <source>
        <dbReference type="SAM" id="SignalP"/>
    </source>
</evidence>
<evidence type="ECO:0000313" key="2">
    <source>
        <dbReference type="EMBL" id="PZF75089.1"/>
    </source>
</evidence>
<dbReference type="EMBL" id="QKVK01000017">
    <property type="protein sequence ID" value="PZF75089.1"/>
    <property type="molecule type" value="Genomic_DNA"/>
</dbReference>
<protein>
    <recommendedName>
        <fullName evidence="4">PepSY domain-containing protein</fullName>
    </recommendedName>
</protein>
<accession>A0A2W2BFU1</accession>
<keyword evidence="1" id="KW-0732">Signal</keyword>
<name>A0A2W2BFU1_9HYPH</name>
<sequence length="122" mass="13682">MMMKRMFLAAAALATLATAAITAAPTAEARVYVYGGVPYYGYAVAPHWRYYYGRGWYDPYAYSYVQPAKMTCHQARQAVKASGYYNVVTLDCSGKIYNFSALRKGKQRYVSVNARTGAVWQN</sequence>
<dbReference type="Proteomes" id="UP000248795">
    <property type="component" value="Unassembled WGS sequence"/>
</dbReference>